<keyword evidence="7 13" id="KW-0067">ATP-binding</keyword>
<evidence type="ECO:0000256" key="10">
    <source>
        <dbReference type="ARBA" id="ARBA00044932"/>
    </source>
</evidence>
<keyword evidence="2 13" id="KW-0639">Primosome</keyword>
<evidence type="ECO:0000256" key="8">
    <source>
        <dbReference type="ARBA" id="ARBA00023125"/>
    </source>
</evidence>
<dbReference type="Proteomes" id="UP000243197">
    <property type="component" value="Chromosome"/>
</dbReference>
<dbReference type="PANTHER" id="PTHR30153:SF2">
    <property type="entry name" value="REPLICATIVE DNA HELICASE"/>
    <property type="match status" value="1"/>
</dbReference>
<dbReference type="GO" id="GO:0003677">
    <property type="term" value="F:DNA binding"/>
    <property type="evidence" value="ECO:0007669"/>
    <property type="project" value="UniProtKB-UniRule"/>
</dbReference>
<name>A0A1J1DYK4_9FLAO</name>
<comment type="function">
    <text evidence="10 13">The main replicative DNA helicase, it participates in initiation and elongation during chromosome replication. Travels ahead of the DNA replisome, separating dsDNA into templates for DNA synthesis. A processive ATP-dependent 5'-3' DNA helicase it has DNA-dependent ATPase activity.</text>
</comment>
<evidence type="ECO:0000256" key="11">
    <source>
        <dbReference type="ARBA" id="ARBA00048954"/>
    </source>
</evidence>
<keyword evidence="16" id="KW-1185">Reference proteome</keyword>
<dbReference type="InterPro" id="IPR007692">
    <property type="entry name" value="DNA_helicase_DnaB"/>
</dbReference>
<evidence type="ECO:0000313" key="15">
    <source>
        <dbReference type="EMBL" id="BAV94994.1"/>
    </source>
</evidence>
<dbReference type="GO" id="GO:0006269">
    <property type="term" value="P:DNA replication, synthesis of primer"/>
    <property type="evidence" value="ECO:0007669"/>
    <property type="project" value="UniProtKB-UniRule"/>
</dbReference>
<dbReference type="InterPro" id="IPR007693">
    <property type="entry name" value="DNA_helicase_DnaB-like_N"/>
</dbReference>
<dbReference type="SUPFAM" id="SSF48024">
    <property type="entry name" value="N-terminal domain of DnaB helicase"/>
    <property type="match status" value="1"/>
</dbReference>
<organism evidence="15 16">
    <name type="scientific">Ichthyobacterium seriolicida</name>
    <dbReference type="NCBI Taxonomy" id="242600"/>
    <lineage>
        <taxon>Bacteria</taxon>
        <taxon>Pseudomonadati</taxon>
        <taxon>Bacteroidota</taxon>
        <taxon>Flavobacteriia</taxon>
        <taxon>Flavobacteriales</taxon>
        <taxon>Ichthyobacteriaceae</taxon>
        <taxon>Ichthyobacterium</taxon>
    </lineage>
</organism>
<dbReference type="InterPro" id="IPR016136">
    <property type="entry name" value="DNA_helicase_N/primase_C"/>
</dbReference>
<keyword evidence="9" id="KW-0413">Isomerase</keyword>
<dbReference type="InterPro" id="IPR007694">
    <property type="entry name" value="DNA_helicase_DnaB-like_C"/>
</dbReference>
<evidence type="ECO:0000256" key="5">
    <source>
        <dbReference type="ARBA" id="ARBA00022801"/>
    </source>
</evidence>
<dbReference type="Gene3D" id="1.10.860.10">
    <property type="entry name" value="DNAb Helicase, Chain A"/>
    <property type="match status" value="1"/>
</dbReference>
<evidence type="ECO:0000256" key="12">
    <source>
        <dbReference type="NCBIfam" id="TIGR00665"/>
    </source>
</evidence>
<dbReference type="Pfam" id="PF03796">
    <property type="entry name" value="DnaB_C"/>
    <property type="match status" value="1"/>
</dbReference>
<dbReference type="Gene3D" id="3.40.50.300">
    <property type="entry name" value="P-loop containing nucleotide triphosphate hydrolases"/>
    <property type="match status" value="1"/>
</dbReference>
<gene>
    <name evidence="15" type="ORF">JBKA6_0981</name>
</gene>
<dbReference type="RefSeq" id="WP_096686431.1">
    <property type="nucleotide sequence ID" value="NZ_AP014564.1"/>
</dbReference>
<dbReference type="InterPro" id="IPR027417">
    <property type="entry name" value="P-loop_NTPase"/>
</dbReference>
<sequence>MSTLTSSSQKNKSSKDLNNKLTDLLLLQKGRVPPQSIELEKRVIGALLTDNKGVDDVIDVLEYKHFYNESHQKVFKSIYSLFNESKKIDVYTVSEKLKSTGELEDIGGDFYLIELSQSVFSSAHIKDHCQILLDKYIKREMISIANAVLKEAYDDTIDPFDLLNNAESKIFDVTNISSKKGPEDIGILVSQISKNIKEKKGDMSGCYTGFEGIDIITSGWQPSDLIIVAARPGMGKTSFIVSMARSMAVDWKIPVAIFSLEMSAAQIGTRLVSSETELPYEKLIKGNLRGDEIEQLDSKVHPLEISPIFIDETPSISVFDLRAKCRKLIRQNGVKIVMIDYLQLMTIGNSSKTGNREQEISMISRSLKSIAKELNIPIIAVSQLSRAVETRGGSKRPLLSDLRESGAIEQDADIVSFIYRPEYYGIEEWEDGTPCRGQAEFILEKHRNGRTGRIKLKFSAGNTKFENMEVASRSNINKNIMEKSNFMINGKDGNDMF</sequence>
<feature type="domain" description="SF4 helicase" evidence="14">
    <location>
        <begin position="199"/>
        <end position="472"/>
    </location>
</feature>
<keyword evidence="5 13" id="KW-0378">Hydrolase</keyword>
<evidence type="ECO:0000256" key="4">
    <source>
        <dbReference type="ARBA" id="ARBA00022741"/>
    </source>
</evidence>
<dbReference type="NCBIfam" id="TIGR00665">
    <property type="entry name" value="DnaB"/>
    <property type="match status" value="1"/>
</dbReference>
<dbReference type="EMBL" id="AP014564">
    <property type="protein sequence ID" value="BAV94994.1"/>
    <property type="molecule type" value="Genomic_DNA"/>
</dbReference>
<evidence type="ECO:0000313" key="16">
    <source>
        <dbReference type="Proteomes" id="UP000243197"/>
    </source>
</evidence>
<evidence type="ECO:0000256" key="7">
    <source>
        <dbReference type="ARBA" id="ARBA00022840"/>
    </source>
</evidence>
<evidence type="ECO:0000256" key="1">
    <source>
        <dbReference type="ARBA" id="ARBA00008428"/>
    </source>
</evidence>
<dbReference type="InterPro" id="IPR036185">
    <property type="entry name" value="DNA_heli_DnaB-like_N_sf"/>
</dbReference>
<dbReference type="FunFam" id="1.10.860.10:FF:000001">
    <property type="entry name" value="Replicative DNA helicase"/>
    <property type="match status" value="1"/>
</dbReference>
<dbReference type="PANTHER" id="PTHR30153">
    <property type="entry name" value="REPLICATIVE DNA HELICASE DNAB"/>
    <property type="match status" value="1"/>
</dbReference>
<evidence type="ECO:0000256" key="2">
    <source>
        <dbReference type="ARBA" id="ARBA00022515"/>
    </source>
</evidence>
<keyword evidence="6 13" id="KW-0347">Helicase</keyword>
<evidence type="ECO:0000256" key="9">
    <source>
        <dbReference type="ARBA" id="ARBA00023235"/>
    </source>
</evidence>
<evidence type="ECO:0000256" key="13">
    <source>
        <dbReference type="RuleBase" id="RU362085"/>
    </source>
</evidence>
<dbReference type="AlphaFoldDB" id="A0A1J1DYK4"/>
<evidence type="ECO:0000256" key="3">
    <source>
        <dbReference type="ARBA" id="ARBA00022705"/>
    </source>
</evidence>
<dbReference type="Pfam" id="PF00772">
    <property type="entry name" value="DnaB"/>
    <property type="match status" value="1"/>
</dbReference>
<keyword evidence="3 13" id="KW-0235">DNA replication</keyword>
<dbReference type="CDD" id="cd00984">
    <property type="entry name" value="DnaB_C"/>
    <property type="match status" value="1"/>
</dbReference>
<evidence type="ECO:0000256" key="6">
    <source>
        <dbReference type="ARBA" id="ARBA00022806"/>
    </source>
</evidence>
<proteinExistence type="inferred from homology"/>
<evidence type="ECO:0000259" key="14">
    <source>
        <dbReference type="PROSITE" id="PS51199"/>
    </source>
</evidence>
<dbReference type="KEGG" id="ise:JBKA6_0981"/>
<dbReference type="SUPFAM" id="SSF52540">
    <property type="entry name" value="P-loop containing nucleoside triphosphate hydrolases"/>
    <property type="match status" value="1"/>
</dbReference>
<dbReference type="OrthoDB" id="9773982at2"/>
<reference evidence="15 16" key="1">
    <citation type="submission" date="2014-03" db="EMBL/GenBank/DDBJ databases">
        <title>complete genome sequence of Flavobacteriaceae bacterium JBKA-6.</title>
        <authorList>
            <person name="Takano T."/>
            <person name="Nakamura Y."/>
            <person name="Takuma S."/>
            <person name="Yasuike M."/>
            <person name="Matsuyama T."/>
            <person name="Sakai T."/>
            <person name="Fujiwara A."/>
            <person name="Kimoto K."/>
            <person name="Fukuda Y."/>
            <person name="Kondo H."/>
            <person name="Hirono I."/>
            <person name="Nakayasu C."/>
        </authorList>
    </citation>
    <scope>NUCLEOTIDE SEQUENCE [LARGE SCALE GENOMIC DNA]</scope>
    <source>
        <strain evidence="15 16">JBKA-6</strain>
    </source>
</reference>
<keyword evidence="8 13" id="KW-0238">DNA-binding</keyword>
<comment type="similarity">
    <text evidence="1 13">Belongs to the helicase family. DnaB subfamily.</text>
</comment>
<dbReference type="GO" id="GO:0016887">
    <property type="term" value="F:ATP hydrolysis activity"/>
    <property type="evidence" value="ECO:0007669"/>
    <property type="project" value="RHEA"/>
</dbReference>
<comment type="catalytic activity">
    <reaction evidence="11 13">
        <text>ATP + H2O = ADP + phosphate + H(+)</text>
        <dbReference type="Rhea" id="RHEA:13065"/>
        <dbReference type="ChEBI" id="CHEBI:15377"/>
        <dbReference type="ChEBI" id="CHEBI:15378"/>
        <dbReference type="ChEBI" id="CHEBI:30616"/>
        <dbReference type="ChEBI" id="CHEBI:43474"/>
        <dbReference type="ChEBI" id="CHEBI:456216"/>
        <dbReference type="EC" id="5.6.2.3"/>
    </reaction>
</comment>
<dbReference type="GO" id="GO:0043139">
    <property type="term" value="F:5'-3' DNA helicase activity"/>
    <property type="evidence" value="ECO:0007669"/>
    <property type="project" value="UniProtKB-EC"/>
</dbReference>
<dbReference type="EC" id="5.6.2.3" evidence="12 13"/>
<keyword evidence="4 13" id="KW-0547">Nucleotide-binding</keyword>
<dbReference type="GO" id="GO:0005524">
    <property type="term" value="F:ATP binding"/>
    <property type="evidence" value="ECO:0007669"/>
    <property type="project" value="UniProtKB-UniRule"/>
</dbReference>
<dbReference type="GO" id="GO:0005829">
    <property type="term" value="C:cytosol"/>
    <property type="evidence" value="ECO:0007669"/>
    <property type="project" value="TreeGrafter"/>
</dbReference>
<dbReference type="GO" id="GO:1990077">
    <property type="term" value="C:primosome complex"/>
    <property type="evidence" value="ECO:0007669"/>
    <property type="project" value="UniProtKB-UniRule"/>
</dbReference>
<accession>A0A1J1DYK4</accession>
<protein>
    <recommendedName>
        <fullName evidence="12 13">Replicative DNA helicase</fullName>
        <ecNumber evidence="12 13">5.6.2.3</ecNumber>
    </recommendedName>
</protein>
<dbReference type="PROSITE" id="PS51199">
    <property type="entry name" value="SF4_HELICASE"/>
    <property type="match status" value="1"/>
</dbReference>